<sequence length="331" mass="35333">MTGLAFACAGEPRADWVARVERLAWSLRALGGSAADAPFHACFAGRVPGELLEPLQALDVTVHEVEPFDARLSYANKLRILELGSAFDAGVDAVVMIDCDVVVAGDPAPHLPIASPGAKPADMDPLGPADWGALCSALGMPLPPRDVLASSTGRPMHRYYNSGVVVVPCDRLAAMQDAWARWLYRVVDMLAQDDRLVPRARRIFADQYALMAAMAELGGEPLGVAANCPTHLPLHARAVGAGEPALLHYHARAWPSGLLQRPVAPAARPAAARFNTAWARARDLPYAGLQDPPLRDRVEGARARVEDAVRSSRAFTRARAAVAGSRADRVA</sequence>
<reference evidence="2" key="1">
    <citation type="submission" date="2021-11" db="EMBL/GenBank/DDBJ databases">
        <title>Cultivation dependent microbiological survey of springs from the worlds oldest radium mine currently devoted to the extraction of radon-saturated water.</title>
        <authorList>
            <person name="Kapinusova G."/>
            <person name="Smrhova T."/>
            <person name="Strejcek M."/>
            <person name="Suman J."/>
            <person name="Jani K."/>
            <person name="Pajer P."/>
            <person name="Uhlik O."/>
        </authorList>
    </citation>
    <scope>NUCLEOTIDE SEQUENCE [LARGE SCALE GENOMIC DNA]</scope>
    <source>
        <strain evidence="2">J379</strain>
    </source>
</reference>
<name>A0ABY5PFP3_9ACTN</name>
<organism evidence="1 2">
    <name type="scientific">Svornostia abyssi</name>
    <dbReference type="NCBI Taxonomy" id="2898438"/>
    <lineage>
        <taxon>Bacteria</taxon>
        <taxon>Bacillati</taxon>
        <taxon>Actinomycetota</taxon>
        <taxon>Thermoleophilia</taxon>
        <taxon>Solirubrobacterales</taxon>
        <taxon>Baekduiaceae</taxon>
        <taxon>Svornostia</taxon>
    </lineage>
</organism>
<dbReference type="Gene3D" id="3.90.550.10">
    <property type="entry name" value="Spore Coat Polysaccharide Biosynthesis Protein SpsA, Chain A"/>
    <property type="match status" value="1"/>
</dbReference>
<proteinExistence type="predicted"/>
<dbReference type="Proteomes" id="UP001058860">
    <property type="component" value="Chromosome"/>
</dbReference>
<dbReference type="EMBL" id="CP088295">
    <property type="protein sequence ID" value="UUY03509.1"/>
    <property type="molecule type" value="Genomic_DNA"/>
</dbReference>
<accession>A0ABY5PFP3</accession>
<dbReference type="RefSeq" id="WP_353864013.1">
    <property type="nucleotide sequence ID" value="NZ_CP088295.1"/>
</dbReference>
<keyword evidence="2" id="KW-1185">Reference proteome</keyword>
<evidence type="ECO:0000313" key="2">
    <source>
        <dbReference type="Proteomes" id="UP001058860"/>
    </source>
</evidence>
<dbReference type="SUPFAM" id="SSF53448">
    <property type="entry name" value="Nucleotide-diphospho-sugar transferases"/>
    <property type="match status" value="1"/>
</dbReference>
<evidence type="ECO:0008006" key="3">
    <source>
        <dbReference type="Google" id="ProtNLM"/>
    </source>
</evidence>
<evidence type="ECO:0000313" key="1">
    <source>
        <dbReference type="EMBL" id="UUY03509.1"/>
    </source>
</evidence>
<gene>
    <name evidence="1" type="ORF">LRS13_23030</name>
</gene>
<protein>
    <recommendedName>
        <fullName evidence="3">Glycosyltransferase</fullName>
    </recommendedName>
</protein>
<dbReference type="InterPro" id="IPR029044">
    <property type="entry name" value="Nucleotide-diphossugar_trans"/>
</dbReference>